<dbReference type="PROSITE" id="PS50217">
    <property type="entry name" value="BZIP"/>
    <property type="match status" value="1"/>
</dbReference>
<dbReference type="Pfam" id="PF07716">
    <property type="entry name" value="bZIP_2"/>
    <property type="match status" value="1"/>
</dbReference>
<dbReference type="AlphaFoldDB" id="A0A0C3GNR9"/>
<evidence type="ECO:0000256" key="2">
    <source>
        <dbReference type="ARBA" id="ARBA00004123"/>
    </source>
</evidence>
<dbReference type="InterPro" id="IPR004827">
    <property type="entry name" value="bZIP"/>
</dbReference>
<keyword evidence="5" id="KW-0238">DNA-binding</keyword>
<dbReference type="EMBL" id="KN832881">
    <property type="protein sequence ID" value="KIM97665.1"/>
    <property type="molecule type" value="Genomic_DNA"/>
</dbReference>
<dbReference type="PANTHER" id="PTHR40621:SF11">
    <property type="entry name" value="TRANSCRIPTION FACTOR KAPC-RELATED"/>
    <property type="match status" value="1"/>
</dbReference>
<feature type="domain" description="BZIP" evidence="11">
    <location>
        <begin position="96"/>
        <end position="145"/>
    </location>
</feature>
<reference evidence="12 13" key="1">
    <citation type="submission" date="2014-04" db="EMBL/GenBank/DDBJ databases">
        <authorList>
            <consortium name="DOE Joint Genome Institute"/>
            <person name="Kuo A."/>
            <person name="Martino E."/>
            <person name="Perotto S."/>
            <person name="Kohler A."/>
            <person name="Nagy L.G."/>
            <person name="Floudas D."/>
            <person name="Copeland A."/>
            <person name="Barry K.W."/>
            <person name="Cichocki N."/>
            <person name="Veneault-Fourrey C."/>
            <person name="LaButti K."/>
            <person name="Lindquist E.A."/>
            <person name="Lipzen A."/>
            <person name="Lundell T."/>
            <person name="Morin E."/>
            <person name="Murat C."/>
            <person name="Sun H."/>
            <person name="Tunlid A."/>
            <person name="Henrissat B."/>
            <person name="Grigoriev I.V."/>
            <person name="Hibbett D.S."/>
            <person name="Martin F."/>
            <person name="Nordberg H.P."/>
            <person name="Cantor M.N."/>
            <person name="Hua S.X."/>
        </authorList>
    </citation>
    <scope>NUCLEOTIDE SEQUENCE [LARGE SCALE GENOMIC DNA]</scope>
    <source>
        <strain evidence="12 13">Zn</strain>
    </source>
</reference>
<keyword evidence="7" id="KW-0539">Nucleus</keyword>
<dbReference type="HOGENOM" id="CLU_1215104_0_0_1"/>
<dbReference type="GO" id="GO:0000976">
    <property type="term" value="F:transcription cis-regulatory region binding"/>
    <property type="evidence" value="ECO:0007669"/>
    <property type="project" value="InterPro"/>
</dbReference>
<evidence type="ECO:0000256" key="4">
    <source>
        <dbReference type="ARBA" id="ARBA00023015"/>
    </source>
</evidence>
<keyword evidence="13" id="KW-1185">Reference proteome</keyword>
<evidence type="ECO:0000256" key="6">
    <source>
        <dbReference type="ARBA" id="ARBA00023163"/>
    </source>
</evidence>
<feature type="region of interest" description="Disordered" evidence="10">
    <location>
        <begin position="174"/>
        <end position="208"/>
    </location>
</feature>
<feature type="compositionally biased region" description="Basic and acidic residues" evidence="10">
    <location>
        <begin position="198"/>
        <end position="208"/>
    </location>
</feature>
<proteinExistence type="inferred from homology"/>
<dbReference type="Gene3D" id="1.20.5.170">
    <property type="match status" value="1"/>
</dbReference>
<dbReference type="GO" id="GO:0001228">
    <property type="term" value="F:DNA-binding transcription activator activity, RNA polymerase II-specific"/>
    <property type="evidence" value="ECO:0007669"/>
    <property type="project" value="TreeGrafter"/>
</dbReference>
<evidence type="ECO:0000256" key="8">
    <source>
        <dbReference type="ARBA" id="ARBA00044067"/>
    </source>
</evidence>
<dbReference type="Proteomes" id="UP000054321">
    <property type="component" value="Unassembled WGS sequence"/>
</dbReference>
<evidence type="ECO:0000256" key="9">
    <source>
        <dbReference type="SAM" id="Coils"/>
    </source>
</evidence>
<dbReference type="GO" id="GO:0090575">
    <property type="term" value="C:RNA polymerase II transcription regulator complex"/>
    <property type="evidence" value="ECO:0007669"/>
    <property type="project" value="TreeGrafter"/>
</dbReference>
<feature type="coiled-coil region" evidence="9">
    <location>
        <begin position="114"/>
        <end position="141"/>
    </location>
</feature>
<dbReference type="CDD" id="cd14688">
    <property type="entry name" value="bZIP_YAP"/>
    <property type="match status" value="1"/>
</dbReference>
<evidence type="ECO:0000313" key="13">
    <source>
        <dbReference type="Proteomes" id="UP000054321"/>
    </source>
</evidence>
<keyword evidence="9" id="KW-0175">Coiled coil</keyword>
<dbReference type="PROSITE" id="PS00036">
    <property type="entry name" value="BZIP_BASIC"/>
    <property type="match status" value="1"/>
</dbReference>
<dbReference type="SUPFAM" id="SSF57959">
    <property type="entry name" value="Leucine zipper domain"/>
    <property type="match status" value="1"/>
</dbReference>
<evidence type="ECO:0000259" key="11">
    <source>
        <dbReference type="PROSITE" id="PS50217"/>
    </source>
</evidence>
<comment type="similarity">
    <text evidence="3">Belongs to the bZIP family.</text>
</comment>
<feature type="region of interest" description="Disordered" evidence="10">
    <location>
        <begin position="78"/>
        <end position="110"/>
    </location>
</feature>
<dbReference type="InterPro" id="IPR046347">
    <property type="entry name" value="bZIP_sf"/>
</dbReference>
<evidence type="ECO:0000256" key="1">
    <source>
        <dbReference type="ARBA" id="ARBA00004049"/>
    </source>
</evidence>
<evidence type="ECO:0000256" key="10">
    <source>
        <dbReference type="SAM" id="MobiDB-lite"/>
    </source>
</evidence>
<dbReference type="OrthoDB" id="3555209at2759"/>
<comment type="function">
    <text evidence="1">Putative transcription factor.</text>
</comment>
<evidence type="ECO:0000256" key="3">
    <source>
        <dbReference type="ARBA" id="ARBA00007163"/>
    </source>
</evidence>
<evidence type="ECO:0000256" key="5">
    <source>
        <dbReference type="ARBA" id="ARBA00023125"/>
    </source>
</evidence>
<feature type="compositionally biased region" description="Polar residues" evidence="10">
    <location>
        <begin position="174"/>
        <end position="183"/>
    </location>
</feature>
<evidence type="ECO:0000256" key="7">
    <source>
        <dbReference type="ARBA" id="ARBA00023242"/>
    </source>
</evidence>
<accession>A0A0C3GNR9</accession>
<name>A0A0C3GNR9_OIDMZ</name>
<sequence length="228" mass="25682">MHEIRFSISPEKFHLLQVNMSEPNAPGGNQVLDFEWNVFEQALNWHNPPSEQSVLSEASVSPEAISYFNPETHAILPPNYPPLASGRLSRGPKKSASSRARRQTQNREAQRAFRIRQRQRFEDLENELHTLRSRHENLQEKYTSLHLLYMQRMSFDGSMWGSVSSAGTVCTTLTTGSSENTVGSGRRENDVGASQPPPKREKEGSEHVELQLQQADVATWLSALGQAN</sequence>
<keyword evidence="4" id="KW-0805">Transcription regulation</keyword>
<keyword evidence="6" id="KW-0804">Transcription</keyword>
<gene>
    <name evidence="12" type="ORF">OIDMADRAFT_182046</name>
</gene>
<organism evidence="12 13">
    <name type="scientific">Oidiodendron maius (strain Zn)</name>
    <dbReference type="NCBI Taxonomy" id="913774"/>
    <lineage>
        <taxon>Eukaryota</taxon>
        <taxon>Fungi</taxon>
        <taxon>Dikarya</taxon>
        <taxon>Ascomycota</taxon>
        <taxon>Pezizomycotina</taxon>
        <taxon>Leotiomycetes</taxon>
        <taxon>Leotiomycetes incertae sedis</taxon>
        <taxon>Myxotrichaceae</taxon>
        <taxon>Oidiodendron</taxon>
    </lineage>
</organism>
<dbReference type="InterPro" id="IPR050936">
    <property type="entry name" value="AP-1-like"/>
</dbReference>
<comment type="subcellular location">
    <subcellularLocation>
        <location evidence="2">Nucleus</location>
    </subcellularLocation>
</comment>
<protein>
    <recommendedName>
        <fullName evidence="8">Putative transcription factor kapC</fullName>
    </recommendedName>
</protein>
<reference evidence="13" key="2">
    <citation type="submission" date="2015-01" db="EMBL/GenBank/DDBJ databases">
        <title>Evolutionary Origins and Diversification of the Mycorrhizal Mutualists.</title>
        <authorList>
            <consortium name="DOE Joint Genome Institute"/>
            <consortium name="Mycorrhizal Genomics Consortium"/>
            <person name="Kohler A."/>
            <person name="Kuo A."/>
            <person name="Nagy L.G."/>
            <person name="Floudas D."/>
            <person name="Copeland A."/>
            <person name="Barry K.W."/>
            <person name="Cichocki N."/>
            <person name="Veneault-Fourrey C."/>
            <person name="LaButti K."/>
            <person name="Lindquist E.A."/>
            <person name="Lipzen A."/>
            <person name="Lundell T."/>
            <person name="Morin E."/>
            <person name="Murat C."/>
            <person name="Riley R."/>
            <person name="Ohm R."/>
            <person name="Sun H."/>
            <person name="Tunlid A."/>
            <person name="Henrissat B."/>
            <person name="Grigoriev I.V."/>
            <person name="Hibbett D.S."/>
            <person name="Martin F."/>
        </authorList>
    </citation>
    <scope>NUCLEOTIDE SEQUENCE [LARGE SCALE GENOMIC DNA]</scope>
    <source>
        <strain evidence="13">Zn</strain>
    </source>
</reference>
<dbReference type="InParanoid" id="A0A0C3GNR9"/>
<dbReference type="PANTHER" id="PTHR40621">
    <property type="entry name" value="TRANSCRIPTION FACTOR KAPC-RELATED"/>
    <property type="match status" value="1"/>
</dbReference>
<evidence type="ECO:0000313" key="12">
    <source>
        <dbReference type="EMBL" id="KIM97665.1"/>
    </source>
</evidence>